<dbReference type="InterPro" id="IPR012675">
    <property type="entry name" value="Beta-grasp_dom_sf"/>
</dbReference>
<dbReference type="SUPFAM" id="SSF63380">
    <property type="entry name" value="Riboflavin synthase domain-like"/>
    <property type="match status" value="1"/>
</dbReference>
<dbReference type="EC" id="1.17.1.1" evidence="4"/>
<dbReference type="PANTHER" id="PTHR47354:SF5">
    <property type="entry name" value="PROTEIN RFBI"/>
    <property type="match status" value="1"/>
</dbReference>
<dbReference type="EMBL" id="JAUSVO010000005">
    <property type="protein sequence ID" value="MDQ0439266.1"/>
    <property type="molecule type" value="Genomic_DNA"/>
</dbReference>
<keyword evidence="4" id="KW-0560">Oxidoreductase</keyword>
<dbReference type="PROSITE" id="PS00197">
    <property type="entry name" value="2FE2S_FER_1"/>
    <property type="match status" value="1"/>
</dbReference>
<protein>
    <submittedName>
        <fullName evidence="4">CDP-4-dehydro-6-deoxyglucose reductase</fullName>
        <ecNumber evidence="4">1.17.1.1</ecNumber>
    </submittedName>
</protein>
<dbReference type="InterPro" id="IPR036010">
    <property type="entry name" value="2Fe-2S_ferredoxin-like_sf"/>
</dbReference>
<sequence length="333" mass="36366">MSHRVTLIESLIAFDVEPHESILAAALRAEVNLPHDCKTGTCGSCRFKLVEGGVAYAGEPMGLSPEEESEGFALACQATPTSDIVASAEVLPSTRPTPELHRATVKSIEALSNDVVHLVLELPDDTEFTYLPGQYVNILTDDGAPRSFSMASQPAAGLIDLHIRRIPGGSFTQARLAALKPGDTLDVELPHGAFFLRKEDYRPMLMVATGTGLAPIKSMIESLMDDPDCPPVALYWGMRTEGDLYLHHDIPAWGERLYEFQYVPVLSRAGEGWQGRRGYVQQAVLEDIDDLSDYAIYLCGSPEMVAAAKSEFLAKGASANHIYADSFLFQHNR</sequence>
<dbReference type="Pfam" id="PF00175">
    <property type="entry name" value="NAD_binding_1"/>
    <property type="match status" value="1"/>
</dbReference>
<feature type="domain" description="2Fe-2S ferredoxin-type" evidence="2">
    <location>
        <begin position="3"/>
        <end position="94"/>
    </location>
</feature>
<dbReference type="InterPro" id="IPR039261">
    <property type="entry name" value="FNR_nucleotide-bd"/>
</dbReference>
<dbReference type="SUPFAM" id="SSF52343">
    <property type="entry name" value="Ferredoxin reductase-like, C-terminal NADP-linked domain"/>
    <property type="match status" value="1"/>
</dbReference>
<dbReference type="PROSITE" id="PS51085">
    <property type="entry name" value="2FE2S_FER_2"/>
    <property type="match status" value="1"/>
</dbReference>
<dbReference type="Gene3D" id="3.10.20.30">
    <property type="match status" value="1"/>
</dbReference>
<dbReference type="Pfam" id="PF00970">
    <property type="entry name" value="FAD_binding_6"/>
    <property type="match status" value="1"/>
</dbReference>
<dbReference type="CDD" id="cd00207">
    <property type="entry name" value="fer2"/>
    <property type="match status" value="1"/>
</dbReference>
<dbReference type="InterPro" id="IPR050415">
    <property type="entry name" value="MRET"/>
</dbReference>
<keyword evidence="5" id="KW-1185">Reference proteome</keyword>
<evidence type="ECO:0000259" key="2">
    <source>
        <dbReference type="PROSITE" id="PS51085"/>
    </source>
</evidence>
<dbReference type="Pfam" id="PF00111">
    <property type="entry name" value="Fer2"/>
    <property type="match status" value="1"/>
</dbReference>
<dbReference type="InterPro" id="IPR001709">
    <property type="entry name" value="Flavoprot_Pyr_Nucl_cyt_Rdtase"/>
</dbReference>
<dbReference type="PRINTS" id="PR00410">
    <property type="entry name" value="PHEHYDRXLASE"/>
</dbReference>
<organism evidence="4 5">
    <name type="scientific">Kaistia dalseonensis</name>
    <dbReference type="NCBI Taxonomy" id="410840"/>
    <lineage>
        <taxon>Bacteria</taxon>
        <taxon>Pseudomonadati</taxon>
        <taxon>Pseudomonadota</taxon>
        <taxon>Alphaproteobacteria</taxon>
        <taxon>Hyphomicrobiales</taxon>
        <taxon>Kaistiaceae</taxon>
        <taxon>Kaistia</taxon>
    </lineage>
</organism>
<dbReference type="InterPro" id="IPR006058">
    <property type="entry name" value="2Fe2S_fd_BS"/>
</dbReference>
<feature type="domain" description="FAD-binding FR-type" evidence="3">
    <location>
        <begin position="98"/>
        <end position="197"/>
    </location>
</feature>
<evidence type="ECO:0000256" key="1">
    <source>
        <dbReference type="ARBA" id="ARBA00034078"/>
    </source>
</evidence>
<dbReference type="InterPro" id="IPR001433">
    <property type="entry name" value="OxRdtase_FAD/NAD-bd"/>
</dbReference>
<dbReference type="PROSITE" id="PS51384">
    <property type="entry name" value="FAD_FR"/>
    <property type="match status" value="1"/>
</dbReference>
<dbReference type="Gene3D" id="3.40.50.80">
    <property type="entry name" value="Nucleotide-binding domain of ferredoxin-NADP reductase (FNR) module"/>
    <property type="match status" value="1"/>
</dbReference>
<dbReference type="PRINTS" id="PR00371">
    <property type="entry name" value="FPNCR"/>
</dbReference>
<evidence type="ECO:0000313" key="4">
    <source>
        <dbReference type="EMBL" id="MDQ0439266.1"/>
    </source>
</evidence>
<dbReference type="RefSeq" id="WP_266350158.1">
    <property type="nucleotide sequence ID" value="NZ_JAPKNG010000005.1"/>
</dbReference>
<dbReference type="InterPro" id="IPR008333">
    <property type="entry name" value="Cbr1-like_FAD-bd_dom"/>
</dbReference>
<dbReference type="PANTHER" id="PTHR47354">
    <property type="entry name" value="NADH OXIDOREDUCTASE HCR"/>
    <property type="match status" value="1"/>
</dbReference>
<evidence type="ECO:0000313" key="5">
    <source>
        <dbReference type="Proteomes" id="UP001241603"/>
    </source>
</evidence>
<dbReference type="Proteomes" id="UP001241603">
    <property type="component" value="Unassembled WGS sequence"/>
</dbReference>
<dbReference type="GO" id="GO:0047099">
    <property type="term" value="F:CDP-4-dehydro-6-deoxyglucose reductase activity"/>
    <property type="evidence" value="ECO:0007669"/>
    <property type="project" value="UniProtKB-EC"/>
</dbReference>
<dbReference type="CDD" id="cd06189">
    <property type="entry name" value="flavin_oxioreductase"/>
    <property type="match status" value="1"/>
</dbReference>
<name>A0ABU0HAC6_9HYPH</name>
<dbReference type="InterPro" id="IPR017938">
    <property type="entry name" value="Riboflavin_synthase-like_b-brl"/>
</dbReference>
<dbReference type="InterPro" id="IPR001041">
    <property type="entry name" value="2Fe-2S_ferredoxin-type"/>
</dbReference>
<accession>A0ABU0HAC6</accession>
<proteinExistence type="predicted"/>
<comment type="cofactor">
    <cofactor evidence="1">
        <name>[2Fe-2S] cluster</name>
        <dbReference type="ChEBI" id="CHEBI:190135"/>
    </cofactor>
</comment>
<gene>
    <name evidence="4" type="ORF">QO014_003667</name>
</gene>
<dbReference type="InterPro" id="IPR017927">
    <property type="entry name" value="FAD-bd_FR_type"/>
</dbReference>
<dbReference type="Gene3D" id="2.40.30.10">
    <property type="entry name" value="Translation factors"/>
    <property type="match status" value="1"/>
</dbReference>
<comment type="caution">
    <text evidence="4">The sequence shown here is derived from an EMBL/GenBank/DDBJ whole genome shotgun (WGS) entry which is preliminary data.</text>
</comment>
<dbReference type="SUPFAM" id="SSF54292">
    <property type="entry name" value="2Fe-2S ferredoxin-like"/>
    <property type="match status" value="1"/>
</dbReference>
<reference evidence="4 5" key="1">
    <citation type="submission" date="2023-07" db="EMBL/GenBank/DDBJ databases">
        <title>Genomic Encyclopedia of Type Strains, Phase IV (KMG-IV): sequencing the most valuable type-strain genomes for metagenomic binning, comparative biology and taxonomic classification.</title>
        <authorList>
            <person name="Goeker M."/>
        </authorList>
    </citation>
    <scope>NUCLEOTIDE SEQUENCE [LARGE SCALE GENOMIC DNA]</scope>
    <source>
        <strain evidence="4 5">B6-8</strain>
    </source>
</reference>
<evidence type="ECO:0000259" key="3">
    <source>
        <dbReference type="PROSITE" id="PS51384"/>
    </source>
</evidence>